<keyword evidence="2" id="KW-1185">Reference proteome</keyword>
<dbReference type="InterPro" id="IPR046558">
    <property type="entry name" value="DUF6712"/>
</dbReference>
<accession>A0A1M5BDZ1</accession>
<evidence type="ECO:0000313" key="2">
    <source>
        <dbReference type="Proteomes" id="UP000184436"/>
    </source>
</evidence>
<sequence length="167" mass="19055">MTFNDIVNKMRSIFEIATDVKDAPLLKAVQEADKLDVMEAICSSISNIPSELGGLLDSNNVPDNDFDMSVLINGKTYTFVPLYTILCYYAFTRYLQSSDQKSTSTGFKIQQFGNSIVIPDDRLNRRWEAEKGKADIFIEQFKKVLDLYNKKDSCCEGKKPYRIMFIS</sequence>
<dbReference type="AlphaFoldDB" id="A0A1M5BDZ1"/>
<organism evidence="1 2">
    <name type="scientific">Bacteroides faecichinchillae</name>
    <dbReference type="NCBI Taxonomy" id="871325"/>
    <lineage>
        <taxon>Bacteria</taxon>
        <taxon>Pseudomonadati</taxon>
        <taxon>Bacteroidota</taxon>
        <taxon>Bacteroidia</taxon>
        <taxon>Bacteroidales</taxon>
        <taxon>Bacteroidaceae</taxon>
        <taxon>Bacteroides</taxon>
    </lineage>
</organism>
<protein>
    <submittedName>
        <fullName evidence="1">Uncharacterized protein</fullName>
    </submittedName>
</protein>
<dbReference type="EMBL" id="FQVD01000018">
    <property type="protein sequence ID" value="SHF40537.1"/>
    <property type="molecule type" value="Genomic_DNA"/>
</dbReference>
<proteinExistence type="predicted"/>
<dbReference type="Proteomes" id="UP000184436">
    <property type="component" value="Unassembled WGS sequence"/>
</dbReference>
<evidence type="ECO:0000313" key="1">
    <source>
        <dbReference type="EMBL" id="SHF40537.1"/>
    </source>
</evidence>
<dbReference type="Pfam" id="PF20459">
    <property type="entry name" value="DUF6712"/>
    <property type="match status" value="1"/>
</dbReference>
<gene>
    <name evidence="1" type="ORF">SAMN05444349_11877</name>
</gene>
<name>A0A1M5BDZ1_9BACE</name>
<dbReference type="STRING" id="871325.SAMN05444349_11877"/>
<reference evidence="1 2" key="1">
    <citation type="submission" date="2016-11" db="EMBL/GenBank/DDBJ databases">
        <authorList>
            <person name="Jaros S."/>
            <person name="Januszkiewicz K."/>
            <person name="Wedrychowicz H."/>
        </authorList>
    </citation>
    <scope>NUCLEOTIDE SEQUENCE [LARGE SCALE GENOMIC DNA]</scope>
    <source>
        <strain evidence="1 2">DSM 26883</strain>
    </source>
</reference>